<evidence type="ECO:0000256" key="10">
    <source>
        <dbReference type="ARBA" id="ARBA00023211"/>
    </source>
</evidence>
<feature type="domain" description="HNH Cas9-type" evidence="14">
    <location>
        <begin position="550"/>
        <end position="705"/>
    </location>
</feature>
<feature type="active site" description="Proton acceptor for HNH nuclease domain" evidence="12">
    <location>
        <position position="627"/>
    </location>
</feature>
<dbReference type="Pfam" id="PF13395">
    <property type="entry name" value="HNH_4"/>
    <property type="match status" value="1"/>
</dbReference>
<evidence type="ECO:0000256" key="13">
    <source>
        <dbReference type="SAM" id="MobiDB-lite"/>
    </source>
</evidence>
<accession>A0A4S3KLN9</accession>
<keyword evidence="9 12" id="KW-0238">DNA-binding</keyword>
<dbReference type="GO" id="GO:0016787">
    <property type="term" value="F:hydrolase activity"/>
    <property type="evidence" value="ECO:0007669"/>
    <property type="project" value="UniProtKB-KW"/>
</dbReference>
<feature type="binding site" evidence="12">
    <location>
        <position position="11"/>
    </location>
    <ligand>
        <name>Mg(2+)</name>
        <dbReference type="ChEBI" id="CHEBI:18420"/>
        <label>2</label>
    </ligand>
</feature>
<feature type="binding site" evidence="12">
    <location>
        <position position="546"/>
    </location>
    <ligand>
        <name>Mg(2+)</name>
        <dbReference type="ChEBI" id="CHEBI:18420"/>
        <label>2</label>
    </ligand>
</feature>
<comment type="subunit">
    <text evidence="11 12">Monomer. Binds crRNA and tracrRNA.</text>
</comment>
<comment type="caution">
    <text evidence="15">The sequence shown here is derived from an EMBL/GenBank/DDBJ whole genome shotgun (WGS) entry which is preliminary data.</text>
</comment>
<evidence type="ECO:0000256" key="1">
    <source>
        <dbReference type="ARBA" id="ARBA00001946"/>
    </source>
</evidence>
<reference evidence="15 16" key="1">
    <citation type="submission" date="2017-02" db="EMBL/GenBank/DDBJ databases">
        <title>Whole genome sequencing of Rhodanobacter lindaniclasticus DSM 17932.</title>
        <authorList>
            <person name="Kumar S."/>
            <person name="Patil P."/>
            <person name="Patil P.B."/>
        </authorList>
    </citation>
    <scope>NUCLEOTIDE SEQUENCE [LARGE SCALE GENOMIC DNA]</scope>
    <source>
        <strain evidence="15 16">DSM 17932</strain>
    </source>
</reference>
<dbReference type="GO" id="GO:0043571">
    <property type="term" value="P:maintenance of CRISPR repeat elements"/>
    <property type="evidence" value="ECO:0007669"/>
    <property type="project" value="UniProtKB-UniRule"/>
</dbReference>
<feature type="region of interest" description="Disordered" evidence="13">
    <location>
        <begin position="832"/>
        <end position="856"/>
    </location>
</feature>
<sequence>MAKIDYRLALDLGANSLGWCVYRLDTRGEPDKIMRMGSRIFSDGRDPKTLASRAADRRLARQARRRRDRVLKRRRKLMQALEKYGLMPADVAARKSLQALDPFELRARGLDQPLKLHQLGRALYHLARKRGFRSSKKDARDDESAKESGKVKQAIAALRERVVAAGCRTVGEYLARQHAEREPVRARRSSDGGYVLYLQRAMVEEEFDALWRAQQPHHPDTLTDEAREELRDILLFQRRLKPIEAGRCPFESTQYRARLCAPMQQRFRMLQELNHLRVRDGIDERVLTLDERNAMLAELESDAGPKPVTWSRLAKAAGLRKVDFNLGRDEKRNGLKGDAVGARFAADTALGETWWRLGPDQQYALAVLVALADQVGTLEAALLALPAPSPASEEILKGIFAKEEREAVAASLQSLPLHLSESQARYIAGFNLPDDYGSLSLKALARIVPELEREVVTYDEAVRRAGYLSHSQFHTGEIFDRLPYYGQVLAGYTAPTPTAKNADERRSGKIPNPTVHIGLNQVRLLVNALIKRYGPPRQIVIELTREFGASGEKRREIMSKQKENQDRNDGYAAQLTKLGARNSRENRLKLQLWDELGKDDAMDRYCTYSGKRLSKAMLFSDEIEIDHILPFSQTLHDGIGNKILCTRQANRDKGNRTPFDAWGHTERWAEIEARAERLPAHKRKLFREGALEAFLGDQDFLARHLTDTAYLGRAAKQYLTYVCHKDDVWVSSGKLTGMIRGKYGLSKLLSDDGSKNRDDHRHHALDAAVIGLCSRSLIQRMATAAASAEEHGENRLLERLELPWPGYREELGACLATIVVSHKPDHGKQAALHNDTNYGLRGAPDKRGNPLVGRRRPLDNIKSATDAESIASETLREEIRQLLAPLSAGKETKAALEDYAARTGVRRVICEERLSVIPIKDRRNGQPYRYVKGDGNYCYEIFRKPDGRWDGEVISSFEANQRTFDESPSHAQNGMPLVMRLHKDDVLAVELDGRTNILRVAQFSDGKILLASHCEANVAARNKNTSDAFKFTQLAPSRLASVKARPVGVDILGYVNDPGFKD</sequence>
<dbReference type="GO" id="GO:0003723">
    <property type="term" value="F:RNA binding"/>
    <property type="evidence" value="ECO:0007669"/>
    <property type="project" value="UniProtKB-UniRule"/>
</dbReference>
<dbReference type="RefSeq" id="WP_136256994.1">
    <property type="nucleotide sequence ID" value="NZ_MWIO01000006.1"/>
</dbReference>
<keyword evidence="6 12" id="KW-0460">Magnesium</keyword>
<dbReference type="OrthoDB" id="9777169at2"/>
<feature type="binding site" evidence="12">
    <location>
        <position position="763"/>
    </location>
    <ligand>
        <name>Mg(2+)</name>
        <dbReference type="ChEBI" id="CHEBI:18420"/>
        <label>2</label>
    </ligand>
</feature>
<dbReference type="InterPro" id="IPR028629">
    <property type="entry name" value="Cas9"/>
</dbReference>
<comment type="cofactor">
    <cofactor evidence="1 12">
        <name>Mg(2+)</name>
        <dbReference type="ChEBI" id="CHEBI:18420"/>
    </cofactor>
</comment>
<feature type="binding site" evidence="12">
    <location>
        <position position="11"/>
    </location>
    <ligand>
        <name>Mg(2+)</name>
        <dbReference type="ChEBI" id="CHEBI:18420"/>
        <label>1</label>
    </ligand>
</feature>
<dbReference type="HAMAP" id="MF_01480">
    <property type="entry name" value="Cas9"/>
    <property type="match status" value="1"/>
</dbReference>
<dbReference type="Pfam" id="PF18470">
    <property type="entry name" value="Cas9_a"/>
    <property type="match status" value="1"/>
</dbReference>
<dbReference type="AlphaFoldDB" id="A0A4S3KLN9"/>
<evidence type="ECO:0000256" key="3">
    <source>
        <dbReference type="ARBA" id="ARBA00022723"/>
    </source>
</evidence>
<dbReference type="GO" id="GO:0003677">
    <property type="term" value="F:DNA binding"/>
    <property type="evidence" value="ECO:0007669"/>
    <property type="project" value="UniProtKB-UniRule"/>
</dbReference>
<keyword evidence="4 12" id="KW-0255">Endonuclease</keyword>
<dbReference type="InterPro" id="IPR041383">
    <property type="entry name" value="RuvC_III"/>
</dbReference>
<dbReference type="NCBIfam" id="TIGR01865">
    <property type="entry name" value="cas_Csn1"/>
    <property type="match status" value="1"/>
</dbReference>
<dbReference type="InterPro" id="IPR040619">
    <property type="entry name" value="Cas9_alpha-helical_lobe"/>
</dbReference>
<comment type="domain">
    <text evidence="12">Has 2 endonuclease domains. The discontinuous RuvC-like domain cleaves the target DNA noncomplementary to crRNA while the HNH nuclease domain cleaves the target DNA complementary to crRNA.</text>
</comment>
<dbReference type="GO" id="GO:0004519">
    <property type="term" value="F:endonuclease activity"/>
    <property type="evidence" value="ECO:0007669"/>
    <property type="project" value="UniProtKB-UniRule"/>
</dbReference>
<dbReference type="Pfam" id="PF18541">
    <property type="entry name" value="RuvC_III"/>
    <property type="match status" value="1"/>
</dbReference>
<keyword evidence="16" id="KW-1185">Reference proteome</keyword>
<comment type="function">
    <text evidence="12">CRISPR (clustered regularly interspaced short palindromic repeat) is an adaptive immune system that provides protection against mobile genetic elements (viruses, transposable elements and conjugative plasmids). CRISPR clusters contain spacers, sequences complementary to antecedent mobile elements, and target invading nucleic acids. CRISPR clusters are transcribed and processed into CRISPR RNA (crRNA). In type II CRISPR systems correct processing of pre-crRNA requires a trans-encoded small RNA (tracrRNA), endogenous ribonuclease 3 (rnc) and this protein. The tracrRNA serves as a guide for ribonuclease 3-aided processing of pre-crRNA. Subsequently Cas9/crRNA/tracrRNA endonucleolytically cleaves linear or circular dsDNA target complementary to the spacer; Cas9 is inactive in the absence of the 2 guide RNAs (gRNA). Cas9 recognizes the protospacer adjacent motif (PAM) in the CRISPR repeat sequences to help distinguish self versus nonself, as targets within the bacterial CRISPR locus do not have PAMs. PAM recognition is also required for catalytic activity.</text>
</comment>
<evidence type="ECO:0000256" key="9">
    <source>
        <dbReference type="ARBA" id="ARBA00023125"/>
    </source>
</evidence>
<keyword evidence="5 12" id="KW-0378">Hydrolase</keyword>
<dbReference type="InterPro" id="IPR003615">
    <property type="entry name" value="HNH_nuc"/>
</dbReference>
<keyword evidence="3 12" id="KW-0479">Metal-binding</keyword>
<evidence type="ECO:0000256" key="7">
    <source>
        <dbReference type="ARBA" id="ARBA00022884"/>
    </source>
</evidence>
<dbReference type="GO" id="GO:0046872">
    <property type="term" value="F:metal ion binding"/>
    <property type="evidence" value="ECO:0007669"/>
    <property type="project" value="UniProtKB-UniRule"/>
</dbReference>
<evidence type="ECO:0000313" key="16">
    <source>
        <dbReference type="Proteomes" id="UP000306317"/>
    </source>
</evidence>
<evidence type="ECO:0000256" key="11">
    <source>
        <dbReference type="ARBA" id="ARBA00046380"/>
    </source>
</evidence>
<feature type="active site" description="For RuvC-like nuclease domain" evidence="12">
    <location>
        <position position="11"/>
    </location>
</feature>
<evidence type="ECO:0000256" key="5">
    <source>
        <dbReference type="ARBA" id="ARBA00022801"/>
    </source>
</evidence>
<dbReference type="EMBL" id="MWIO01000006">
    <property type="protein sequence ID" value="THD09640.1"/>
    <property type="molecule type" value="Genomic_DNA"/>
</dbReference>
<comment type="similarity">
    <text evidence="12">Belongs to the CRISPR-associated Cas9 family.</text>
</comment>
<keyword evidence="2 12" id="KW-0540">Nuclease</keyword>
<evidence type="ECO:0000256" key="4">
    <source>
        <dbReference type="ARBA" id="ARBA00022759"/>
    </source>
</evidence>
<organism evidence="15 16">
    <name type="scientific">Rhodanobacter lindaniclasticus</name>
    <dbReference type="NCBI Taxonomy" id="75310"/>
    <lineage>
        <taxon>Bacteria</taxon>
        <taxon>Pseudomonadati</taxon>
        <taxon>Pseudomonadota</taxon>
        <taxon>Gammaproteobacteria</taxon>
        <taxon>Lysobacterales</taxon>
        <taxon>Rhodanobacteraceae</taxon>
        <taxon>Rhodanobacter</taxon>
    </lineage>
</organism>
<keyword evidence="7 12" id="KW-0694">RNA-binding</keyword>
<evidence type="ECO:0000313" key="15">
    <source>
        <dbReference type="EMBL" id="THD09640.1"/>
    </source>
</evidence>
<name>A0A4S3KLN9_9GAMM</name>
<evidence type="ECO:0000256" key="8">
    <source>
        <dbReference type="ARBA" id="ARBA00023118"/>
    </source>
</evidence>
<feature type="binding site" evidence="12">
    <location>
        <position position="542"/>
    </location>
    <ligand>
        <name>Mg(2+)</name>
        <dbReference type="ChEBI" id="CHEBI:18420"/>
        <label>1</label>
    </ligand>
</feature>
<dbReference type="EC" id="3.1.-.-" evidence="12"/>
<dbReference type="InterPro" id="IPR033114">
    <property type="entry name" value="HNH_CAS9"/>
</dbReference>
<gene>
    <name evidence="12" type="primary">cas9</name>
    <name evidence="15" type="ORF">B1991_01765</name>
</gene>
<proteinExistence type="inferred from homology"/>
<protein>
    <recommendedName>
        <fullName evidence="12">CRISPR-associated endonuclease Cas9</fullName>
        <ecNumber evidence="12">3.1.-.-</ecNumber>
    </recommendedName>
</protein>
<dbReference type="GO" id="GO:0051607">
    <property type="term" value="P:defense response to virus"/>
    <property type="evidence" value="ECO:0007669"/>
    <property type="project" value="UniProtKB-UniRule"/>
</dbReference>
<feature type="binding site" evidence="12">
    <location>
        <position position="546"/>
    </location>
    <ligand>
        <name>Mg(2+)</name>
        <dbReference type="ChEBI" id="CHEBI:18420"/>
        <label>1</label>
    </ligand>
</feature>
<dbReference type="Gene3D" id="3.30.420.10">
    <property type="entry name" value="Ribonuclease H-like superfamily/Ribonuclease H"/>
    <property type="match status" value="3"/>
</dbReference>
<dbReference type="Proteomes" id="UP000306317">
    <property type="component" value="Unassembled WGS sequence"/>
</dbReference>
<evidence type="ECO:0000256" key="12">
    <source>
        <dbReference type="HAMAP-Rule" id="MF_01480"/>
    </source>
</evidence>
<evidence type="ECO:0000259" key="14">
    <source>
        <dbReference type="PROSITE" id="PS51749"/>
    </source>
</evidence>
<dbReference type="PROSITE" id="PS51749">
    <property type="entry name" value="HNH_CAS9"/>
    <property type="match status" value="1"/>
</dbReference>
<keyword evidence="8 12" id="KW-0051">Antiviral defense</keyword>
<keyword evidence="10" id="KW-0464">Manganese</keyword>
<evidence type="ECO:0000256" key="6">
    <source>
        <dbReference type="ARBA" id="ARBA00022842"/>
    </source>
</evidence>
<evidence type="ECO:0000256" key="2">
    <source>
        <dbReference type="ARBA" id="ARBA00022722"/>
    </source>
</evidence>
<dbReference type="InterPro" id="IPR036397">
    <property type="entry name" value="RNaseH_sf"/>
</dbReference>